<keyword evidence="5" id="KW-1185">Reference proteome</keyword>
<feature type="transmembrane region" description="Helical" evidence="2">
    <location>
        <begin position="529"/>
        <end position="547"/>
    </location>
</feature>
<protein>
    <recommendedName>
        <fullName evidence="3">Phage tail tape measure protein domain-containing protein</fullName>
    </recommendedName>
</protein>
<dbReference type="InterPro" id="IPR010090">
    <property type="entry name" value="Phage_tape_meas"/>
</dbReference>
<feature type="domain" description="Phage tail tape measure protein" evidence="3">
    <location>
        <begin position="167"/>
        <end position="362"/>
    </location>
</feature>
<organism evidence="4 5">
    <name type="scientific">Lysinibacillus piscis</name>
    <dbReference type="NCBI Taxonomy" id="2518931"/>
    <lineage>
        <taxon>Bacteria</taxon>
        <taxon>Bacillati</taxon>
        <taxon>Bacillota</taxon>
        <taxon>Bacilli</taxon>
        <taxon>Bacillales</taxon>
        <taxon>Bacillaceae</taxon>
        <taxon>Lysinibacillus</taxon>
    </lineage>
</organism>
<keyword evidence="2" id="KW-0812">Transmembrane</keyword>
<gene>
    <name evidence="4" type="ORF">LYSBPC_13860</name>
</gene>
<reference evidence="4" key="1">
    <citation type="submission" date="2022-08" db="EMBL/GenBank/DDBJ databases">
        <title>Draft genome sequence of Lysinibacillus sp. strain KH24.</title>
        <authorList>
            <person name="Kanbe H."/>
            <person name="Itoh H."/>
        </authorList>
    </citation>
    <scope>NUCLEOTIDE SEQUENCE</scope>
    <source>
        <strain evidence="4">KH24</strain>
    </source>
</reference>
<dbReference type="Proteomes" id="UP001065593">
    <property type="component" value="Unassembled WGS sequence"/>
</dbReference>
<dbReference type="Gene3D" id="1.20.5.340">
    <property type="match status" value="1"/>
</dbReference>
<dbReference type="RefSeq" id="WP_264988023.1">
    <property type="nucleotide sequence ID" value="NZ_BRZA01000002.1"/>
</dbReference>
<name>A0ABQ5NIY8_9BACI</name>
<comment type="caution">
    <text evidence="4">The sequence shown here is derived from an EMBL/GenBank/DDBJ whole genome shotgun (WGS) entry which is preliminary data.</text>
</comment>
<evidence type="ECO:0000256" key="1">
    <source>
        <dbReference type="SAM" id="Coils"/>
    </source>
</evidence>
<evidence type="ECO:0000256" key="2">
    <source>
        <dbReference type="SAM" id="Phobius"/>
    </source>
</evidence>
<evidence type="ECO:0000313" key="4">
    <source>
        <dbReference type="EMBL" id="GLC88259.1"/>
    </source>
</evidence>
<sequence length="728" mass="77329">MSTLRDMYVSIHFRDQASSALQDIERLVNRIESSFHSLGNSVDTSTSGFHSLVSEVTRLETELSSAQTEIQGLQSRIEASEEEMAGLRQEVERLNGNAKETNNIFKGMAGKIAGVVGALGTSVGSTIISTALEMDTAFSRLEARTGATGAELKELEGVTKDVFRAGFGENMTQVADDVSTLGAMFKNLKGDALTEVAKGAATISEAWGTESKEVGRTIQSMTRNFEGLSETKALDLMTHAFQKTGDYSDDLLDTFNEYSVHFSKLGLSAEDFTGILISGAEQGAWNMDKVGDAVKEFGINAIDGSKGTAKGFKAIGLDADDMAKKIGVGGESAQNAFVATIAGLAAMKDPIERNTAGVALFGTQWEDVRDDVVLSMADTTSAIAGFEGATGRAAEALHNNFGSRLEKVWRDLKLSMVEAFQSEKMQGFISGVMSDIESAVPSIKNAFKSIAEVMTNNVEPVYEGFKIGVGWIVDNKDLVIAALTGVVSGFVAFKAITFVKAALDLYKTSTFASTLATNGFNAALRANPIGLVVTAIGLLVAAGVYLYQNWDTIKSKAGALWGAVTEKFAGIKQSVSDFVQPAISWFKSLGDKWDRFKSAISNFKMPGWVSKVGSVVGGGVFKGVFNGSHATGLEHVPYDGYVAELHEGESVLTAQQSSALRTAGMLSQNADGTPKLSMGGGGTIQSAPTMGSGGHQFIFNIKGDSPMNIAQKVREVLSDILDTEMQTT</sequence>
<proteinExistence type="predicted"/>
<keyword evidence="2" id="KW-0472">Membrane</keyword>
<dbReference type="EMBL" id="BRZA01000002">
    <property type="protein sequence ID" value="GLC88259.1"/>
    <property type="molecule type" value="Genomic_DNA"/>
</dbReference>
<keyword evidence="2" id="KW-1133">Transmembrane helix</keyword>
<accession>A0ABQ5NIY8</accession>
<dbReference type="Pfam" id="PF10145">
    <property type="entry name" value="PhageMin_Tail"/>
    <property type="match status" value="1"/>
</dbReference>
<keyword evidence="1" id="KW-0175">Coiled coil</keyword>
<evidence type="ECO:0000259" key="3">
    <source>
        <dbReference type="Pfam" id="PF10145"/>
    </source>
</evidence>
<feature type="coiled-coil region" evidence="1">
    <location>
        <begin position="14"/>
        <end position="104"/>
    </location>
</feature>
<evidence type="ECO:0000313" key="5">
    <source>
        <dbReference type="Proteomes" id="UP001065593"/>
    </source>
</evidence>